<evidence type="ECO:0000256" key="5">
    <source>
        <dbReference type="ARBA" id="ARBA00022692"/>
    </source>
</evidence>
<evidence type="ECO:0000256" key="8">
    <source>
        <dbReference type="ARBA" id="ARBA00023136"/>
    </source>
</evidence>
<evidence type="ECO:0000256" key="2">
    <source>
        <dbReference type="ARBA" id="ARBA00022475"/>
    </source>
</evidence>
<keyword evidence="17" id="KW-1185">Reference proteome</keyword>
<feature type="coiled-coil region" evidence="13">
    <location>
        <begin position="24"/>
        <end position="58"/>
    </location>
</feature>
<evidence type="ECO:0000256" key="4">
    <source>
        <dbReference type="ARBA" id="ARBA00022618"/>
    </source>
</evidence>
<sequence length="152" mass="17109">MTTFAWLGLIVVVAIAAFFLGSMFTKKQLKHDDLEQQVQSAKHELEQYRQEVADHLASTKKLMTKMQDSYSQLLTHVEETDKALLTVKPSVPEDPFFSKETTEQLQASLQSRPERRREAKNDSLSAQPSDYAEGETGIFSGDSSEIEQPKAS</sequence>
<keyword evidence="8 15" id="KW-0472">Membrane</keyword>
<keyword evidence="2" id="KW-1003">Cell membrane</keyword>
<feature type="transmembrane region" description="Helical" evidence="15">
    <location>
        <begin position="6"/>
        <end position="24"/>
    </location>
</feature>
<keyword evidence="4" id="KW-0132">Cell division</keyword>
<dbReference type="KEGG" id="pphe:PP2015_309"/>
<evidence type="ECO:0000256" key="11">
    <source>
        <dbReference type="ARBA" id="ARBA00035703"/>
    </source>
</evidence>
<dbReference type="GO" id="GO:0005886">
    <property type="term" value="C:plasma membrane"/>
    <property type="evidence" value="ECO:0007669"/>
    <property type="project" value="UniProtKB-SubCell"/>
</dbReference>
<protein>
    <recommendedName>
        <fullName evidence="11">Z-ring associated protein G</fullName>
    </recommendedName>
    <alternativeName>
        <fullName evidence="12">Cell division protein ZapG</fullName>
    </alternativeName>
</protein>
<dbReference type="InterPro" id="IPR009386">
    <property type="entry name" value="ZapG-like"/>
</dbReference>
<name>A0A0S2JYF9_9GAMM</name>
<keyword evidence="7 15" id="KW-1133">Transmembrane helix</keyword>
<evidence type="ECO:0000256" key="13">
    <source>
        <dbReference type="SAM" id="Coils"/>
    </source>
</evidence>
<evidence type="ECO:0000256" key="7">
    <source>
        <dbReference type="ARBA" id="ARBA00022989"/>
    </source>
</evidence>
<keyword evidence="9" id="KW-0131">Cell cycle</keyword>
<dbReference type="PATRIC" id="fig|161398.10.peg.318"/>
<evidence type="ECO:0000313" key="16">
    <source>
        <dbReference type="EMBL" id="ALO40835.1"/>
    </source>
</evidence>
<dbReference type="GO" id="GO:0051301">
    <property type="term" value="P:cell division"/>
    <property type="evidence" value="ECO:0007669"/>
    <property type="project" value="UniProtKB-KW"/>
</dbReference>
<dbReference type="PANTHER" id="PTHR39579:SF1">
    <property type="entry name" value="INNER MEMBRANE PROTEIN YHCB"/>
    <property type="match status" value="1"/>
</dbReference>
<dbReference type="AlphaFoldDB" id="A0A0S2JYF9"/>
<dbReference type="RefSeq" id="WP_058028612.1">
    <property type="nucleotide sequence ID" value="NZ_CP013187.1"/>
</dbReference>
<keyword evidence="5 15" id="KW-0812">Transmembrane</keyword>
<organism evidence="16 17">
    <name type="scientific">Pseudoalteromonas phenolica</name>
    <dbReference type="NCBI Taxonomy" id="161398"/>
    <lineage>
        <taxon>Bacteria</taxon>
        <taxon>Pseudomonadati</taxon>
        <taxon>Pseudomonadota</taxon>
        <taxon>Gammaproteobacteria</taxon>
        <taxon>Alteromonadales</taxon>
        <taxon>Pseudoalteromonadaceae</taxon>
        <taxon>Pseudoalteromonas</taxon>
    </lineage>
</organism>
<evidence type="ECO:0000256" key="14">
    <source>
        <dbReference type="SAM" id="MobiDB-lite"/>
    </source>
</evidence>
<evidence type="ECO:0000256" key="12">
    <source>
        <dbReference type="ARBA" id="ARBA00035727"/>
    </source>
</evidence>
<keyword evidence="3" id="KW-0997">Cell inner membrane</keyword>
<evidence type="ECO:0000256" key="15">
    <source>
        <dbReference type="SAM" id="Phobius"/>
    </source>
</evidence>
<dbReference type="Proteomes" id="UP000061457">
    <property type="component" value="Chromosome I"/>
</dbReference>
<reference evidence="16 17" key="1">
    <citation type="submission" date="2015-11" db="EMBL/GenBank/DDBJ databases">
        <authorList>
            <person name="Zhang Y."/>
            <person name="Guo Z."/>
        </authorList>
    </citation>
    <scope>NUCLEOTIDE SEQUENCE [LARGE SCALE GENOMIC DNA]</scope>
    <source>
        <strain evidence="16 17">KCTC 12086</strain>
    </source>
</reference>
<feature type="compositionally biased region" description="Basic and acidic residues" evidence="14">
    <location>
        <begin position="112"/>
        <end position="121"/>
    </location>
</feature>
<accession>A0A0S2JYF9</accession>
<evidence type="ECO:0000256" key="1">
    <source>
        <dbReference type="ARBA" id="ARBA00004377"/>
    </source>
</evidence>
<keyword evidence="6" id="KW-0133">Cell shape</keyword>
<evidence type="ECO:0000256" key="10">
    <source>
        <dbReference type="ARBA" id="ARBA00035657"/>
    </source>
</evidence>
<feature type="region of interest" description="Disordered" evidence="14">
    <location>
        <begin position="91"/>
        <end position="152"/>
    </location>
</feature>
<comment type="similarity">
    <text evidence="10">Belongs to the ZapG family.</text>
</comment>
<evidence type="ECO:0000256" key="6">
    <source>
        <dbReference type="ARBA" id="ARBA00022960"/>
    </source>
</evidence>
<comment type="subcellular location">
    <subcellularLocation>
        <location evidence="1">Cell inner membrane</location>
        <topology evidence="1">Single-pass membrane protein</topology>
    </subcellularLocation>
</comment>
<evidence type="ECO:0000256" key="3">
    <source>
        <dbReference type="ARBA" id="ARBA00022519"/>
    </source>
</evidence>
<keyword evidence="13" id="KW-0175">Coiled coil</keyword>
<dbReference type="Pfam" id="PF06295">
    <property type="entry name" value="ZapG-like"/>
    <property type="match status" value="1"/>
</dbReference>
<proteinExistence type="inferred from homology"/>
<dbReference type="EMBL" id="CP013187">
    <property type="protein sequence ID" value="ALO40835.1"/>
    <property type="molecule type" value="Genomic_DNA"/>
</dbReference>
<evidence type="ECO:0000313" key="17">
    <source>
        <dbReference type="Proteomes" id="UP000061457"/>
    </source>
</evidence>
<dbReference type="STRING" id="161398.PP2015_309"/>
<evidence type="ECO:0000256" key="9">
    <source>
        <dbReference type="ARBA" id="ARBA00023306"/>
    </source>
</evidence>
<dbReference type="OrthoDB" id="5766209at2"/>
<dbReference type="GO" id="GO:0008360">
    <property type="term" value="P:regulation of cell shape"/>
    <property type="evidence" value="ECO:0007669"/>
    <property type="project" value="UniProtKB-KW"/>
</dbReference>
<dbReference type="PANTHER" id="PTHR39579">
    <property type="entry name" value="INNER MEMBRANE PROTEIN YHCB"/>
    <property type="match status" value="1"/>
</dbReference>
<gene>
    <name evidence="16" type="ORF">PP2015_309</name>
</gene>